<feature type="region of interest" description="Disordered" evidence="1">
    <location>
        <begin position="132"/>
        <end position="155"/>
    </location>
</feature>
<sequence>MRRHSHLRTAALRLKRCPPTNAPHVAVQPPPQGRPSRGATHGVAQALRTRKQRGPREMHSSRADTPPIMHAAEACPLSPVAPTPRRPGHYTAGIRSDAPRLDLPVSQALDHATTRSGSVGVGMKGDWLASPHRAGALSPGGQALRGDSSSGVSFL</sequence>
<dbReference type="Proteomes" id="UP001500493">
    <property type="component" value="Unassembled WGS sequence"/>
</dbReference>
<accession>A0AAW3BHR3</accession>
<comment type="caution">
    <text evidence="2">The sequence shown here is derived from an EMBL/GenBank/DDBJ whole genome shotgun (WGS) entry which is preliminary data.</text>
</comment>
<dbReference type="AlphaFoldDB" id="A0AAW3BHR3"/>
<feature type="region of interest" description="Disordered" evidence="1">
    <location>
        <begin position="19"/>
        <end position="99"/>
    </location>
</feature>
<protein>
    <submittedName>
        <fullName evidence="2">Uncharacterized protein</fullName>
    </submittedName>
</protein>
<evidence type="ECO:0000313" key="3">
    <source>
        <dbReference type="Proteomes" id="UP001500493"/>
    </source>
</evidence>
<name>A0AAW3BHR3_9TRYP</name>
<proteinExistence type="predicted"/>
<evidence type="ECO:0000313" key="2">
    <source>
        <dbReference type="EMBL" id="KAL0521772.1"/>
    </source>
</evidence>
<evidence type="ECO:0000256" key="1">
    <source>
        <dbReference type="SAM" id="MobiDB-lite"/>
    </source>
</evidence>
<reference evidence="2" key="1">
    <citation type="submission" date="2024-02" db="EMBL/GenBank/DDBJ databases">
        <title>FIRST GENOME SEQUENCES OF Leishmania (Viannia) shawi, Leishmania (Viannia) lindenbergi AND Leishmania (Viannia) utingensis.</title>
        <authorList>
            <person name="Resadore F."/>
            <person name="Custodio M.G.F."/>
            <person name="Boite M.C."/>
            <person name="Cupolillo E."/>
            <person name="Ferreira G.E.M."/>
        </authorList>
    </citation>
    <scope>NUCLEOTIDE SEQUENCE</scope>
    <source>
        <strain evidence="2">MHOM/BR/2013/18 LTA MLF</strain>
    </source>
</reference>
<gene>
    <name evidence="2" type="ORF">Q4I32_005741</name>
</gene>
<dbReference type="EMBL" id="JBAMZJ010000031">
    <property type="protein sequence ID" value="KAL0521772.1"/>
    <property type="molecule type" value="Genomic_DNA"/>
</dbReference>
<organism evidence="2 3">
    <name type="scientific">Leishmania shawi</name>
    <dbReference type="NCBI Taxonomy" id="5680"/>
    <lineage>
        <taxon>Eukaryota</taxon>
        <taxon>Discoba</taxon>
        <taxon>Euglenozoa</taxon>
        <taxon>Kinetoplastea</taxon>
        <taxon>Metakinetoplastina</taxon>
        <taxon>Trypanosomatida</taxon>
        <taxon>Trypanosomatidae</taxon>
        <taxon>Leishmaniinae</taxon>
        <taxon>Leishmania</taxon>
        <taxon>Leishmania guyanensis species complex</taxon>
    </lineage>
</organism>